<evidence type="ECO:0000256" key="2">
    <source>
        <dbReference type="ARBA" id="ARBA00013025"/>
    </source>
</evidence>
<keyword evidence="7" id="KW-0460">Magnesium</keyword>
<comment type="catalytic activity">
    <reaction evidence="9">
        <text>(6S)-5,6,7,8-tetrahydrofolyl-(gamma-L-Glu)(n) + L-glutamate + ATP = (6S)-5,6,7,8-tetrahydrofolyl-(gamma-L-Glu)(n+1) + ADP + phosphate + H(+)</text>
        <dbReference type="Rhea" id="RHEA:10580"/>
        <dbReference type="Rhea" id="RHEA-COMP:14738"/>
        <dbReference type="Rhea" id="RHEA-COMP:14740"/>
        <dbReference type="ChEBI" id="CHEBI:15378"/>
        <dbReference type="ChEBI" id="CHEBI:29985"/>
        <dbReference type="ChEBI" id="CHEBI:30616"/>
        <dbReference type="ChEBI" id="CHEBI:43474"/>
        <dbReference type="ChEBI" id="CHEBI:141005"/>
        <dbReference type="ChEBI" id="CHEBI:456216"/>
        <dbReference type="EC" id="6.3.2.17"/>
    </reaction>
</comment>
<dbReference type="PANTHER" id="PTHR11136:SF0">
    <property type="entry name" value="DIHYDROFOLATE SYNTHETASE-RELATED"/>
    <property type="match status" value="1"/>
</dbReference>
<keyword evidence="14" id="KW-1185">Reference proteome</keyword>
<dbReference type="Pfam" id="PF08245">
    <property type="entry name" value="Mur_ligase_M"/>
    <property type="match status" value="1"/>
</dbReference>
<evidence type="ECO:0000256" key="9">
    <source>
        <dbReference type="ARBA" id="ARBA00047493"/>
    </source>
</evidence>
<dbReference type="InterPro" id="IPR013221">
    <property type="entry name" value="Mur_ligase_cen"/>
</dbReference>
<evidence type="ECO:0000256" key="6">
    <source>
        <dbReference type="ARBA" id="ARBA00022840"/>
    </source>
</evidence>
<evidence type="ECO:0000259" key="11">
    <source>
        <dbReference type="Pfam" id="PF02875"/>
    </source>
</evidence>
<feature type="domain" description="Mur ligase central" evidence="12">
    <location>
        <begin position="53"/>
        <end position="284"/>
    </location>
</feature>
<dbReference type="InterPro" id="IPR036565">
    <property type="entry name" value="Mur-like_cat_sf"/>
</dbReference>
<keyword evidence="4" id="KW-0479">Metal-binding</keyword>
<evidence type="ECO:0000313" key="13">
    <source>
        <dbReference type="EMBL" id="MFC6009242.1"/>
    </source>
</evidence>
<keyword evidence="6 10" id="KW-0067">ATP-binding</keyword>
<comment type="similarity">
    <text evidence="1 10">Belongs to the folylpolyglutamate synthase family.</text>
</comment>
<dbReference type="SUPFAM" id="SSF53244">
    <property type="entry name" value="MurD-like peptide ligases, peptide-binding domain"/>
    <property type="match status" value="1"/>
</dbReference>
<evidence type="ECO:0000256" key="1">
    <source>
        <dbReference type="ARBA" id="ARBA00008276"/>
    </source>
</evidence>
<comment type="caution">
    <text evidence="13">The sequence shown here is derived from an EMBL/GenBank/DDBJ whole genome shotgun (WGS) entry which is preliminary data.</text>
</comment>
<dbReference type="InterPro" id="IPR004101">
    <property type="entry name" value="Mur_ligase_C"/>
</dbReference>
<evidence type="ECO:0000256" key="10">
    <source>
        <dbReference type="PIRNR" id="PIRNR001563"/>
    </source>
</evidence>
<evidence type="ECO:0000256" key="4">
    <source>
        <dbReference type="ARBA" id="ARBA00022723"/>
    </source>
</evidence>
<dbReference type="Pfam" id="PF02875">
    <property type="entry name" value="Mur_ligase_C"/>
    <property type="match status" value="1"/>
</dbReference>
<reference evidence="14" key="1">
    <citation type="journal article" date="2019" name="Int. J. Syst. Evol. Microbiol.">
        <title>The Global Catalogue of Microorganisms (GCM) 10K type strain sequencing project: providing services to taxonomists for standard genome sequencing and annotation.</title>
        <authorList>
            <consortium name="The Broad Institute Genomics Platform"/>
            <consortium name="The Broad Institute Genome Sequencing Center for Infectious Disease"/>
            <person name="Wu L."/>
            <person name="Ma J."/>
        </authorList>
    </citation>
    <scope>NUCLEOTIDE SEQUENCE [LARGE SCALE GENOMIC DNA]</scope>
    <source>
        <strain evidence="14">KACC 14249</strain>
    </source>
</reference>
<proteinExistence type="inferred from homology"/>
<dbReference type="Gene3D" id="3.40.1190.10">
    <property type="entry name" value="Mur-like, catalytic domain"/>
    <property type="match status" value="1"/>
</dbReference>
<protein>
    <recommendedName>
        <fullName evidence="2">tetrahydrofolate synthase</fullName>
        <ecNumber evidence="2">6.3.2.17</ecNumber>
    </recommendedName>
    <alternativeName>
        <fullName evidence="8">Tetrahydrofolylpolyglutamate synthase</fullName>
    </alternativeName>
</protein>
<dbReference type="EC" id="6.3.2.17" evidence="2"/>
<dbReference type="PIRSF" id="PIRSF001563">
    <property type="entry name" value="Folylpolyglu_synth"/>
    <property type="match status" value="1"/>
</dbReference>
<dbReference type="PANTHER" id="PTHR11136">
    <property type="entry name" value="FOLYLPOLYGLUTAMATE SYNTHASE-RELATED"/>
    <property type="match status" value="1"/>
</dbReference>
<evidence type="ECO:0000256" key="3">
    <source>
        <dbReference type="ARBA" id="ARBA00022598"/>
    </source>
</evidence>
<dbReference type="InterPro" id="IPR001645">
    <property type="entry name" value="Folylpolyglutamate_synth"/>
</dbReference>
<dbReference type="PROSITE" id="PS01011">
    <property type="entry name" value="FOLYLPOLYGLU_SYNT_1"/>
    <property type="match status" value="1"/>
</dbReference>
<evidence type="ECO:0000313" key="14">
    <source>
        <dbReference type="Proteomes" id="UP001596189"/>
    </source>
</evidence>
<dbReference type="InterPro" id="IPR018109">
    <property type="entry name" value="Folylpolyglutamate_synth_CS"/>
</dbReference>
<evidence type="ECO:0000256" key="7">
    <source>
        <dbReference type="ARBA" id="ARBA00022842"/>
    </source>
</evidence>
<accession>A0ABW1JIP1</accession>
<keyword evidence="5 10" id="KW-0547">Nucleotide-binding</keyword>
<dbReference type="SUPFAM" id="SSF53623">
    <property type="entry name" value="MurD-like peptide ligases, catalytic domain"/>
    <property type="match status" value="1"/>
</dbReference>
<dbReference type="EMBL" id="JBHSRD010000008">
    <property type="protein sequence ID" value="MFC6009242.1"/>
    <property type="molecule type" value="Genomic_DNA"/>
</dbReference>
<dbReference type="Gene3D" id="3.90.190.20">
    <property type="entry name" value="Mur ligase, C-terminal domain"/>
    <property type="match status" value="1"/>
</dbReference>
<dbReference type="InterPro" id="IPR036615">
    <property type="entry name" value="Mur_ligase_C_dom_sf"/>
</dbReference>
<dbReference type="Proteomes" id="UP001596189">
    <property type="component" value="Unassembled WGS sequence"/>
</dbReference>
<keyword evidence="3 10" id="KW-0436">Ligase</keyword>
<sequence length="450" mass="47728">MPDDEEVTTRLVEVEQAILARTPENQIEPSIEAITQLMELMGDPQRTIPVVHITGTNGKTSTSRMIERLLRELGLRTGRFTSPHLSDIRERIAFDGEPVSPQRFVAAWDDIAPYLQIIDQRCADAGEPQINYFQVLTAMAFSAFADAPVDVAVLEVGLGGTWDSTNVADGQVAVITPIAIDHERLLGSTVEQIATEKAGIIKAGAVAVLGQQTRPAAEVLLARAGEVGADVVLDGQQVGLLSREIAVGGQLLSVRGLGGDYEDLFLPLHGEHQAHNLVTAIAAVEAFVGGGQERLDPDVVRTAVADMDSPGRLEVVRRSPTVVVDAAHNPAGAQVVADAMDEAFAFTRLVGLVAVLSEKDPEGILAALEPVLDEVVVTRTSSPRSVDPDDLAEVARDVFGEDRVHVARNLPEGLGMAVDLAERNGDLGAGVLATGSVTMAADVRTLLGLR</sequence>
<dbReference type="RefSeq" id="WP_345717763.1">
    <property type="nucleotide sequence ID" value="NZ_BAABFP010000007.1"/>
</dbReference>
<gene>
    <name evidence="13" type="ORF">ACFQDO_19095</name>
</gene>
<name>A0ABW1JIP1_9ACTN</name>
<dbReference type="NCBIfam" id="TIGR01499">
    <property type="entry name" value="folC"/>
    <property type="match status" value="1"/>
</dbReference>
<dbReference type="GO" id="GO:0016874">
    <property type="term" value="F:ligase activity"/>
    <property type="evidence" value="ECO:0007669"/>
    <property type="project" value="UniProtKB-KW"/>
</dbReference>
<evidence type="ECO:0000256" key="5">
    <source>
        <dbReference type="ARBA" id="ARBA00022741"/>
    </source>
</evidence>
<organism evidence="13 14">
    <name type="scientific">Angustibacter luteus</name>
    <dbReference type="NCBI Taxonomy" id="658456"/>
    <lineage>
        <taxon>Bacteria</taxon>
        <taxon>Bacillati</taxon>
        <taxon>Actinomycetota</taxon>
        <taxon>Actinomycetes</taxon>
        <taxon>Kineosporiales</taxon>
        <taxon>Kineosporiaceae</taxon>
    </lineage>
</organism>
<feature type="domain" description="Mur ligase C-terminal" evidence="11">
    <location>
        <begin position="311"/>
        <end position="436"/>
    </location>
</feature>
<evidence type="ECO:0000259" key="12">
    <source>
        <dbReference type="Pfam" id="PF08245"/>
    </source>
</evidence>
<evidence type="ECO:0000256" key="8">
    <source>
        <dbReference type="ARBA" id="ARBA00030592"/>
    </source>
</evidence>